<accession>A0A6A6WDB3</accession>
<dbReference type="OrthoDB" id="1394818at2759"/>
<feature type="domain" description="Ras-associating" evidence="2">
    <location>
        <begin position="18"/>
        <end position="98"/>
    </location>
</feature>
<dbReference type="InterPro" id="IPR000159">
    <property type="entry name" value="RA_dom"/>
</dbReference>
<evidence type="ECO:0000259" key="2">
    <source>
        <dbReference type="PROSITE" id="PS50200"/>
    </source>
</evidence>
<proteinExistence type="predicted"/>
<keyword evidence="4" id="KW-1185">Reference proteome</keyword>
<name>A0A6A6WDB3_9PEZI</name>
<protein>
    <recommendedName>
        <fullName evidence="2">Ras-associating domain-containing protein</fullName>
    </recommendedName>
</protein>
<feature type="compositionally biased region" description="Polar residues" evidence="1">
    <location>
        <begin position="1"/>
        <end position="16"/>
    </location>
</feature>
<sequence>MSPISQTTSSDLPSNPTDDEPPASCKHLGVPRSASYETVLRACLAKYGIEKDPDNYVLFIIYGDKEHQATADERPLVTFEDLESKGYRPSFMLRQHNERKLSTDKHMDG</sequence>
<dbReference type="Pfam" id="PF00788">
    <property type="entry name" value="RA"/>
    <property type="match status" value="1"/>
</dbReference>
<dbReference type="SUPFAM" id="SSF54236">
    <property type="entry name" value="Ubiquitin-like"/>
    <property type="match status" value="1"/>
</dbReference>
<dbReference type="Proteomes" id="UP000799437">
    <property type="component" value="Unassembled WGS sequence"/>
</dbReference>
<dbReference type="EMBL" id="ML996569">
    <property type="protein sequence ID" value="KAF2759846.1"/>
    <property type="molecule type" value="Genomic_DNA"/>
</dbReference>
<feature type="region of interest" description="Disordered" evidence="1">
    <location>
        <begin position="1"/>
        <end position="29"/>
    </location>
</feature>
<dbReference type="AlphaFoldDB" id="A0A6A6WDB3"/>
<dbReference type="SMART" id="SM00314">
    <property type="entry name" value="RA"/>
    <property type="match status" value="1"/>
</dbReference>
<dbReference type="RefSeq" id="XP_033602297.1">
    <property type="nucleotide sequence ID" value="XM_033743694.1"/>
</dbReference>
<dbReference type="GeneID" id="54484748"/>
<dbReference type="GO" id="GO:0007165">
    <property type="term" value="P:signal transduction"/>
    <property type="evidence" value="ECO:0007669"/>
    <property type="project" value="InterPro"/>
</dbReference>
<dbReference type="InterPro" id="IPR029071">
    <property type="entry name" value="Ubiquitin-like_domsf"/>
</dbReference>
<evidence type="ECO:0000256" key="1">
    <source>
        <dbReference type="SAM" id="MobiDB-lite"/>
    </source>
</evidence>
<dbReference type="Gene3D" id="3.10.20.90">
    <property type="entry name" value="Phosphatidylinositol 3-kinase Catalytic Subunit, Chain A, domain 1"/>
    <property type="match status" value="1"/>
</dbReference>
<gene>
    <name evidence="3" type="ORF">EJ05DRAFT_474901</name>
</gene>
<organism evidence="3 4">
    <name type="scientific">Pseudovirgaria hyperparasitica</name>
    <dbReference type="NCBI Taxonomy" id="470096"/>
    <lineage>
        <taxon>Eukaryota</taxon>
        <taxon>Fungi</taxon>
        <taxon>Dikarya</taxon>
        <taxon>Ascomycota</taxon>
        <taxon>Pezizomycotina</taxon>
        <taxon>Dothideomycetes</taxon>
        <taxon>Dothideomycetes incertae sedis</taxon>
        <taxon>Acrospermales</taxon>
        <taxon>Acrospermaceae</taxon>
        <taxon>Pseudovirgaria</taxon>
    </lineage>
</organism>
<evidence type="ECO:0000313" key="3">
    <source>
        <dbReference type="EMBL" id="KAF2759846.1"/>
    </source>
</evidence>
<reference evidence="3" key="1">
    <citation type="journal article" date="2020" name="Stud. Mycol.">
        <title>101 Dothideomycetes genomes: a test case for predicting lifestyles and emergence of pathogens.</title>
        <authorList>
            <person name="Haridas S."/>
            <person name="Albert R."/>
            <person name="Binder M."/>
            <person name="Bloem J."/>
            <person name="Labutti K."/>
            <person name="Salamov A."/>
            <person name="Andreopoulos B."/>
            <person name="Baker S."/>
            <person name="Barry K."/>
            <person name="Bills G."/>
            <person name="Bluhm B."/>
            <person name="Cannon C."/>
            <person name="Castanera R."/>
            <person name="Culley D."/>
            <person name="Daum C."/>
            <person name="Ezra D."/>
            <person name="Gonzalez J."/>
            <person name="Henrissat B."/>
            <person name="Kuo A."/>
            <person name="Liang C."/>
            <person name="Lipzen A."/>
            <person name="Lutzoni F."/>
            <person name="Magnuson J."/>
            <person name="Mondo S."/>
            <person name="Nolan M."/>
            <person name="Ohm R."/>
            <person name="Pangilinan J."/>
            <person name="Park H.-J."/>
            <person name="Ramirez L."/>
            <person name="Alfaro M."/>
            <person name="Sun H."/>
            <person name="Tritt A."/>
            <person name="Yoshinaga Y."/>
            <person name="Zwiers L.-H."/>
            <person name="Turgeon B."/>
            <person name="Goodwin S."/>
            <person name="Spatafora J."/>
            <person name="Crous P."/>
            <person name="Grigoriev I."/>
        </authorList>
    </citation>
    <scope>NUCLEOTIDE SEQUENCE</scope>
    <source>
        <strain evidence="3">CBS 121739</strain>
    </source>
</reference>
<evidence type="ECO:0000313" key="4">
    <source>
        <dbReference type="Proteomes" id="UP000799437"/>
    </source>
</evidence>
<dbReference type="PROSITE" id="PS50200">
    <property type="entry name" value="RA"/>
    <property type="match status" value="1"/>
</dbReference>